<reference evidence="7" key="1">
    <citation type="submission" date="2016-10" db="EMBL/GenBank/DDBJ databases">
        <authorList>
            <person name="Varghese N."/>
            <person name="Submissions S."/>
        </authorList>
    </citation>
    <scope>NUCLEOTIDE SEQUENCE [LARGE SCALE GENOMIC DNA]</scope>
    <source>
        <strain evidence="7">CGMCC 4.5579</strain>
    </source>
</reference>
<sequence>MSTHFRRGPGRPRKVPAEEQRASLLVAAREVFATQGSTAATVEQIARTAGLTRQSVYEHFGDKSALFAAVVAEVEELAVDWIGARARDGTEDLRAWARSNFAAMFEFVAEHPAALPVLQEAERAGDPALSRVRARLARLYTEASRRRWAEHGIEPGRTDVALVTMSMAMAEALVNQAWEAEPPPREALIDLLTEFTIGGVQRLREHGADILTRLT</sequence>
<evidence type="ECO:0000313" key="7">
    <source>
        <dbReference type="Proteomes" id="UP000198727"/>
    </source>
</evidence>
<dbReference type="PROSITE" id="PS50977">
    <property type="entry name" value="HTH_TETR_2"/>
    <property type="match status" value="1"/>
</dbReference>
<evidence type="ECO:0000256" key="3">
    <source>
        <dbReference type="ARBA" id="ARBA00023163"/>
    </source>
</evidence>
<protein>
    <submittedName>
        <fullName evidence="6">DNA-binding transcriptional regulator, AcrR family</fullName>
    </submittedName>
</protein>
<feature type="DNA-binding region" description="H-T-H motif" evidence="4">
    <location>
        <begin position="41"/>
        <end position="60"/>
    </location>
</feature>
<organism evidence="6 7">
    <name type="scientific">Amycolatopsis arida</name>
    <dbReference type="NCBI Taxonomy" id="587909"/>
    <lineage>
        <taxon>Bacteria</taxon>
        <taxon>Bacillati</taxon>
        <taxon>Actinomycetota</taxon>
        <taxon>Actinomycetes</taxon>
        <taxon>Pseudonocardiales</taxon>
        <taxon>Pseudonocardiaceae</taxon>
        <taxon>Amycolatopsis</taxon>
    </lineage>
</organism>
<dbReference type="PANTHER" id="PTHR30055:SF234">
    <property type="entry name" value="HTH-TYPE TRANSCRIPTIONAL REGULATOR BETI"/>
    <property type="match status" value="1"/>
</dbReference>
<keyword evidence="2 4" id="KW-0238">DNA-binding</keyword>
<dbReference type="EMBL" id="FOWW01000003">
    <property type="protein sequence ID" value="SFP77476.1"/>
    <property type="molecule type" value="Genomic_DNA"/>
</dbReference>
<evidence type="ECO:0000256" key="2">
    <source>
        <dbReference type="ARBA" id="ARBA00023125"/>
    </source>
</evidence>
<dbReference type="GO" id="GO:0003700">
    <property type="term" value="F:DNA-binding transcription factor activity"/>
    <property type="evidence" value="ECO:0007669"/>
    <property type="project" value="TreeGrafter"/>
</dbReference>
<evidence type="ECO:0000313" key="6">
    <source>
        <dbReference type="EMBL" id="SFP77476.1"/>
    </source>
</evidence>
<dbReference type="InterPro" id="IPR001647">
    <property type="entry name" value="HTH_TetR"/>
</dbReference>
<gene>
    <name evidence="6" type="ORF">SAMN05421810_103375</name>
</gene>
<keyword evidence="7" id="KW-1185">Reference proteome</keyword>
<evidence type="ECO:0000259" key="5">
    <source>
        <dbReference type="PROSITE" id="PS50977"/>
    </source>
</evidence>
<dbReference type="Pfam" id="PF00440">
    <property type="entry name" value="TetR_N"/>
    <property type="match status" value="1"/>
</dbReference>
<dbReference type="Proteomes" id="UP000198727">
    <property type="component" value="Unassembled WGS sequence"/>
</dbReference>
<dbReference type="Gene3D" id="1.10.357.10">
    <property type="entry name" value="Tetracycline Repressor, domain 2"/>
    <property type="match status" value="1"/>
</dbReference>
<name>A0A1I5T4P0_9PSEU</name>
<proteinExistence type="predicted"/>
<evidence type="ECO:0000256" key="4">
    <source>
        <dbReference type="PROSITE-ProRule" id="PRU00335"/>
    </source>
</evidence>
<dbReference type="OrthoDB" id="4726108at2"/>
<dbReference type="InterPro" id="IPR009057">
    <property type="entry name" value="Homeodomain-like_sf"/>
</dbReference>
<dbReference type="STRING" id="587909.SAMN05421810_103375"/>
<dbReference type="AlphaFoldDB" id="A0A1I5T4P0"/>
<keyword evidence="1" id="KW-0805">Transcription regulation</keyword>
<feature type="domain" description="HTH tetR-type" evidence="5">
    <location>
        <begin position="18"/>
        <end position="78"/>
    </location>
</feature>
<evidence type="ECO:0000256" key="1">
    <source>
        <dbReference type="ARBA" id="ARBA00023015"/>
    </source>
</evidence>
<accession>A0A1I5T4P0</accession>
<dbReference type="GO" id="GO:0000976">
    <property type="term" value="F:transcription cis-regulatory region binding"/>
    <property type="evidence" value="ECO:0007669"/>
    <property type="project" value="TreeGrafter"/>
</dbReference>
<dbReference type="SUPFAM" id="SSF46689">
    <property type="entry name" value="Homeodomain-like"/>
    <property type="match status" value="1"/>
</dbReference>
<dbReference type="InterPro" id="IPR050109">
    <property type="entry name" value="HTH-type_TetR-like_transc_reg"/>
</dbReference>
<dbReference type="PRINTS" id="PR00455">
    <property type="entry name" value="HTHTETR"/>
</dbReference>
<keyword evidence="3" id="KW-0804">Transcription</keyword>
<dbReference type="PANTHER" id="PTHR30055">
    <property type="entry name" value="HTH-TYPE TRANSCRIPTIONAL REGULATOR RUTR"/>
    <property type="match status" value="1"/>
</dbReference>